<dbReference type="InterPro" id="IPR001845">
    <property type="entry name" value="HTH_ArsR_DNA-bd_dom"/>
</dbReference>
<dbReference type="PANTHER" id="PTHR39168">
    <property type="entry name" value="TRANSCRIPTIONAL REGULATOR-RELATED"/>
    <property type="match status" value="1"/>
</dbReference>
<evidence type="ECO:0000259" key="1">
    <source>
        <dbReference type="PROSITE" id="PS50987"/>
    </source>
</evidence>
<dbReference type="RefSeq" id="WP_344341944.1">
    <property type="nucleotide sequence ID" value="NZ_BAAAQT010000005.1"/>
</dbReference>
<dbReference type="InterPro" id="IPR036388">
    <property type="entry name" value="WH-like_DNA-bd_sf"/>
</dbReference>
<dbReference type="EMBL" id="BAAAQT010000005">
    <property type="protein sequence ID" value="GAA2173064.1"/>
    <property type="molecule type" value="Genomic_DNA"/>
</dbReference>
<dbReference type="PANTHER" id="PTHR39168:SF2">
    <property type="entry name" value="HTH-TYPE TRANSCRIPTIONAL REGULATOR CMTR"/>
    <property type="match status" value="1"/>
</dbReference>
<name>A0ABN3AP76_9MICO</name>
<evidence type="ECO:0000313" key="2">
    <source>
        <dbReference type="EMBL" id="GAA2173064.1"/>
    </source>
</evidence>
<keyword evidence="3" id="KW-1185">Reference proteome</keyword>
<evidence type="ECO:0000313" key="3">
    <source>
        <dbReference type="Proteomes" id="UP001501599"/>
    </source>
</evidence>
<dbReference type="Proteomes" id="UP001501599">
    <property type="component" value="Unassembled WGS sequence"/>
</dbReference>
<reference evidence="2 3" key="1">
    <citation type="journal article" date="2019" name="Int. J. Syst. Evol. Microbiol.">
        <title>The Global Catalogue of Microorganisms (GCM) 10K type strain sequencing project: providing services to taxonomists for standard genome sequencing and annotation.</title>
        <authorList>
            <consortium name="The Broad Institute Genomics Platform"/>
            <consortium name="The Broad Institute Genome Sequencing Center for Infectious Disease"/>
            <person name="Wu L."/>
            <person name="Ma J."/>
        </authorList>
    </citation>
    <scope>NUCLEOTIDE SEQUENCE [LARGE SCALE GENOMIC DNA]</scope>
    <source>
        <strain evidence="2 3">JCM 16026</strain>
    </source>
</reference>
<proteinExistence type="predicted"/>
<dbReference type="InterPro" id="IPR036390">
    <property type="entry name" value="WH_DNA-bd_sf"/>
</dbReference>
<dbReference type="PROSITE" id="PS50987">
    <property type="entry name" value="HTH_ARSR_2"/>
    <property type="match status" value="1"/>
</dbReference>
<dbReference type="SUPFAM" id="SSF46785">
    <property type="entry name" value="Winged helix' DNA-binding domain"/>
    <property type="match status" value="1"/>
</dbReference>
<protein>
    <submittedName>
        <fullName evidence="2">Metalloregulator ArsR/SmtB family transcription factor</fullName>
    </submittedName>
</protein>
<dbReference type="PRINTS" id="PR00778">
    <property type="entry name" value="HTHARSR"/>
</dbReference>
<dbReference type="CDD" id="cd00090">
    <property type="entry name" value="HTH_ARSR"/>
    <property type="match status" value="1"/>
</dbReference>
<organism evidence="2 3">
    <name type="scientific">Agrococcus versicolor</name>
    <dbReference type="NCBI Taxonomy" id="501482"/>
    <lineage>
        <taxon>Bacteria</taxon>
        <taxon>Bacillati</taxon>
        <taxon>Actinomycetota</taxon>
        <taxon>Actinomycetes</taxon>
        <taxon>Micrococcales</taxon>
        <taxon>Microbacteriaceae</taxon>
        <taxon>Agrococcus</taxon>
    </lineage>
</organism>
<sequence length="119" mass="12371">MLTDALPVRADAVDVMVRLGRAMGDATRARILLAIVDGPRYPADLADALGLSRPNVSNHLACLRGCGLVVAEPQGRRTSYALADRHLAGALTALTDTVLAVDAGATCDDPDCLQRGCCA</sequence>
<accession>A0ABN3AP76</accession>
<gene>
    <name evidence="2" type="ORF">GCM10009846_13500</name>
</gene>
<comment type="caution">
    <text evidence="2">The sequence shown here is derived from an EMBL/GenBank/DDBJ whole genome shotgun (WGS) entry which is preliminary data.</text>
</comment>
<dbReference type="Gene3D" id="1.10.10.10">
    <property type="entry name" value="Winged helix-like DNA-binding domain superfamily/Winged helix DNA-binding domain"/>
    <property type="match status" value="1"/>
</dbReference>
<dbReference type="NCBIfam" id="NF033788">
    <property type="entry name" value="HTH_metalloreg"/>
    <property type="match status" value="1"/>
</dbReference>
<dbReference type="SMART" id="SM00418">
    <property type="entry name" value="HTH_ARSR"/>
    <property type="match status" value="1"/>
</dbReference>
<dbReference type="InterPro" id="IPR011991">
    <property type="entry name" value="ArsR-like_HTH"/>
</dbReference>
<feature type="domain" description="HTH arsR-type" evidence="1">
    <location>
        <begin position="8"/>
        <end position="102"/>
    </location>
</feature>
<dbReference type="InterPro" id="IPR052543">
    <property type="entry name" value="HTH_Metal-responsive_Reg"/>
</dbReference>
<dbReference type="Pfam" id="PF01022">
    <property type="entry name" value="HTH_5"/>
    <property type="match status" value="1"/>
</dbReference>